<dbReference type="Pfam" id="PF00196">
    <property type="entry name" value="GerE"/>
    <property type="match status" value="1"/>
</dbReference>
<accession>K6WIG1</accession>
<keyword evidence="1" id="KW-0805">Transcription regulation</keyword>
<name>K6WIG1_9ACTN</name>
<dbReference type="eggNOG" id="COG2197">
    <property type="taxonomic scope" value="Bacteria"/>
</dbReference>
<dbReference type="PANTHER" id="PTHR44688:SF16">
    <property type="entry name" value="DNA-BINDING TRANSCRIPTIONAL ACTIVATOR DEVR_DOSR"/>
    <property type="match status" value="1"/>
</dbReference>
<proteinExistence type="predicted"/>
<dbReference type="SUPFAM" id="SSF46894">
    <property type="entry name" value="C-terminal effector domain of the bipartite response regulators"/>
    <property type="match status" value="1"/>
</dbReference>
<evidence type="ECO:0000259" key="4">
    <source>
        <dbReference type="PROSITE" id="PS50043"/>
    </source>
</evidence>
<dbReference type="SMART" id="SM00421">
    <property type="entry name" value="HTH_LUXR"/>
    <property type="match status" value="1"/>
</dbReference>
<dbReference type="Gene3D" id="1.10.10.10">
    <property type="entry name" value="Winged helix-like DNA-binding domain superfamily/Winged helix DNA-binding domain"/>
    <property type="match status" value="1"/>
</dbReference>
<dbReference type="Gene3D" id="3.30.450.40">
    <property type="match status" value="1"/>
</dbReference>
<comment type="caution">
    <text evidence="5">The sequence shown here is derived from an EMBL/GenBank/DDBJ whole genome shotgun (WGS) entry which is preliminary data.</text>
</comment>
<dbReference type="CDD" id="cd06170">
    <property type="entry name" value="LuxR_C_like"/>
    <property type="match status" value="1"/>
</dbReference>
<dbReference type="InterPro" id="IPR003018">
    <property type="entry name" value="GAF"/>
</dbReference>
<dbReference type="InterPro" id="IPR036388">
    <property type="entry name" value="WH-like_DNA-bd_sf"/>
</dbReference>
<dbReference type="GO" id="GO:0003677">
    <property type="term" value="F:DNA binding"/>
    <property type="evidence" value="ECO:0007669"/>
    <property type="project" value="UniProtKB-KW"/>
</dbReference>
<feature type="domain" description="HTH luxR-type" evidence="4">
    <location>
        <begin position="323"/>
        <end position="389"/>
    </location>
</feature>
<evidence type="ECO:0000256" key="2">
    <source>
        <dbReference type="ARBA" id="ARBA00023125"/>
    </source>
</evidence>
<dbReference type="PROSITE" id="PS00622">
    <property type="entry name" value="HTH_LUXR_1"/>
    <property type="match status" value="1"/>
</dbReference>
<dbReference type="SUPFAM" id="SSF55781">
    <property type="entry name" value="GAF domain-like"/>
    <property type="match status" value="1"/>
</dbReference>
<dbReference type="EMBL" id="BAHC01000154">
    <property type="protein sequence ID" value="GAB91942.1"/>
    <property type="molecule type" value="Genomic_DNA"/>
</dbReference>
<keyword evidence="3" id="KW-0804">Transcription</keyword>
<reference evidence="5 6" key="1">
    <citation type="submission" date="2012-08" db="EMBL/GenBank/DDBJ databases">
        <title>Whole genome shotgun sequence of Gordonia rhizosphera NBRC 16068.</title>
        <authorList>
            <person name="Takarada H."/>
            <person name="Isaki S."/>
            <person name="Hosoyama A."/>
            <person name="Tsuchikane K."/>
            <person name="Katsumata H."/>
            <person name="Baba S."/>
            <person name="Ohji S."/>
            <person name="Yamazaki S."/>
            <person name="Fujita N."/>
        </authorList>
    </citation>
    <scope>NUCLEOTIDE SEQUENCE [LARGE SCALE GENOMIC DNA]</scope>
    <source>
        <strain evidence="5 6">NBRC 16068</strain>
    </source>
</reference>
<evidence type="ECO:0000313" key="6">
    <source>
        <dbReference type="Proteomes" id="UP000008363"/>
    </source>
</evidence>
<dbReference type="Pfam" id="PF01590">
    <property type="entry name" value="GAF"/>
    <property type="match status" value="1"/>
</dbReference>
<keyword evidence="2" id="KW-0238">DNA-binding</keyword>
<dbReference type="PROSITE" id="PS50043">
    <property type="entry name" value="HTH_LUXR_2"/>
    <property type="match status" value="1"/>
</dbReference>
<dbReference type="PANTHER" id="PTHR44688">
    <property type="entry name" value="DNA-BINDING TRANSCRIPTIONAL ACTIVATOR DEVR_DOSR"/>
    <property type="match status" value="1"/>
</dbReference>
<dbReference type="STRING" id="1108045.GORHZ_154_00310"/>
<dbReference type="PRINTS" id="PR00038">
    <property type="entry name" value="HTHLUXR"/>
</dbReference>
<evidence type="ECO:0000256" key="1">
    <source>
        <dbReference type="ARBA" id="ARBA00023015"/>
    </source>
</evidence>
<dbReference type="GO" id="GO:0006355">
    <property type="term" value="P:regulation of DNA-templated transcription"/>
    <property type="evidence" value="ECO:0007669"/>
    <property type="project" value="InterPro"/>
</dbReference>
<dbReference type="Proteomes" id="UP000008363">
    <property type="component" value="Unassembled WGS sequence"/>
</dbReference>
<gene>
    <name evidence="5" type="ORF">GORHZ_154_00310</name>
</gene>
<protein>
    <submittedName>
        <fullName evidence="5">Putative LuxR family transcriptional regulator</fullName>
    </submittedName>
</protein>
<dbReference type="InterPro" id="IPR029016">
    <property type="entry name" value="GAF-like_dom_sf"/>
</dbReference>
<sequence length="422" mass="46313">MKREVVIPDTVLVRPPITTFHKSGIYALALLWHAVIMSADLLERSAAKIIRLAASGLDVATFWRECSDVITRVVPGYSQPCWFTFDPASLLVTSHFDPAVPELSPDYLAYEYGHDDIWNMAAVARSGRRTATVHELTDGDPRNSECWRSFVAAYGADQELMVPLRNRGGVVWGTVSVFRESGRPVFSATERGFLADVAGALAEGARRGLLIGESTDRENHLAPSLIVLDEDLTVQSMTPGSAELLESLPGCSASQLPSVVTSVAARTLSTSRSESNPGEVSVARVRDETGRWLTIHGAPMLTDGMSRVAIIVEQTDPDRLAPLLMDLYDLTEREKDVTRIVLQGFSTSEIAADLLVSPHTVQQHLKSIFDKTGVSSRRELVGKIFFAHYEPRLRDNERRTARTKPIRGGLVAPRACRPGARP</sequence>
<dbReference type="eggNOG" id="COG2203">
    <property type="taxonomic scope" value="Bacteria"/>
</dbReference>
<dbReference type="InterPro" id="IPR016032">
    <property type="entry name" value="Sig_transdc_resp-reg_C-effctor"/>
</dbReference>
<evidence type="ECO:0000313" key="5">
    <source>
        <dbReference type="EMBL" id="GAB91942.1"/>
    </source>
</evidence>
<evidence type="ECO:0000256" key="3">
    <source>
        <dbReference type="ARBA" id="ARBA00023163"/>
    </source>
</evidence>
<dbReference type="InterPro" id="IPR000792">
    <property type="entry name" value="Tscrpt_reg_LuxR_C"/>
</dbReference>
<keyword evidence="6" id="KW-1185">Reference proteome</keyword>
<dbReference type="AlphaFoldDB" id="K6WIG1"/>
<organism evidence="5 6">
    <name type="scientific">Gordonia rhizosphera NBRC 16068</name>
    <dbReference type="NCBI Taxonomy" id="1108045"/>
    <lineage>
        <taxon>Bacteria</taxon>
        <taxon>Bacillati</taxon>
        <taxon>Actinomycetota</taxon>
        <taxon>Actinomycetes</taxon>
        <taxon>Mycobacteriales</taxon>
        <taxon>Gordoniaceae</taxon>
        <taxon>Gordonia</taxon>
    </lineage>
</organism>